<sequence>MQFLTLLSLVTAAAATQINTGCGNNYGKEVCADGGAGNQRAYVAVCNDKHIWAVRQACGNRFCCKDKSGGGAYCAC</sequence>
<keyword evidence="3" id="KW-1185">Reference proteome</keyword>
<dbReference type="EMBL" id="AZHF01000005">
    <property type="protein sequence ID" value="OAA74824.1"/>
    <property type="molecule type" value="Genomic_DNA"/>
</dbReference>
<comment type="caution">
    <text evidence="2">The sequence shown here is derived from an EMBL/GenBank/DDBJ whole genome shotgun (WGS) entry which is preliminary data.</text>
</comment>
<dbReference type="AlphaFoldDB" id="A0A162LS23"/>
<accession>A0A162LS23</accession>
<keyword evidence="1" id="KW-0732">Signal</keyword>
<evidence type="ECO:0000256" key="1">
    <source>
        <dbReference type="SAM" id="SignalP"/>
    </source>
</evidence>
<reference evidence="2 3" key="1">
    <citation type="journal article" date="2016" name="Genome Biol. Evol.">
        <title>Divergent and convergent evolution of fungal pathogenicity.</title>
        <authorList>
            <person name="Shang Y."/>
            <person name="Xiao G."/>
            <person name="Zheng P."/>
            <person name="Cen K."/>
            <person name="Zhan S."/>
            <person name="Wang C."/>
        </authorList>
    </citation>
    <scope>NUCLEOTIDE SEQUENCE [LARGE SCALE GENOMIC DNA]</scope>
    <source>
        <strain evidence="2 3">RCEF 1005</strain>
    </source>
</reference>
<evidence type="ECO:0000313" key="3">
    <source>
        <dbReference type="Proteomes" id="UP000076881"/>
    </source>
</evidence>
<dbReference type="OrthoDB" id="4861413at2759"/>
<organism evidence="2 3">
    <name type="scientific">Akanthomyces lecanii RCEF 1005</name>
    <dbReference type="NCBI Taxonomy" id="1081108"/>
    <lineage>
        <taxon>Eukaryota</taxon>
        <taxon>Fungi</taxon>
        <taxon>Dikarya</taxon>
        <taxon>Ascomycota</taxon>
        <taxon>Pezizomycotina</taxon>
        <taxon>Sordariomycetes</taxon>
        <taxon>Hypocreomycetidae</taxon>
        <taxon>Hypocreales</taxon>
        <taxon>Cordycipitaceae</taxon>
        <taxon>Akanthomyces</taxon>
        <taxon>Cordyceps confragosa</taxon>
    </lineage>
</organism>
<protein>
    <submittedName>
        <fullName evidence="2">Uncharacterized protein</fullName>
    </submittedName>
</protein>
<dbReference type="Proteomes" id="UP000076881">
    <property type="component" value="Unassembled WGS sequence"/>
</dbReference>
<feature type="signal peptide" evidence="1">
    <location>
        <begin position="1"/>
        <end position="15"/>
    </location>
</feature>
<proteinExistence type="predicted"/>
<feature type="chain" id="PRO_5012294594" evidence="1">
    <location>
        <begin position="16"/>
        <end position="76"/>
    </location>
</feature>
<name>A0A162LS23_CORDF</name>
<gene>
    <name evidence="2" type="ORF">LEL_06812</name>
</gene>
<evidence type="ECO:0000313" key="2">
    <source>
        <dbReference type="EMBL" id="OAA74824.1"/>
    </source>
</evidence>